<reference evidence="1" key="1">
    <citation type="journal article" date="2014" name="Int. J. Syst. Evol. Microbiol.">
        <title>Complete genome of a new Firmicutes species belonging to the dominant human colonic microbiota ('Ruminococcus bicirculans') reveals two chromosomes and a selective capacity to utilize plant glucans.</title>
        <authorList>
            <consortium name="NISC Comparative Sequencing Program"/>
            <person name="Wegmann U."/>
            <person name="Louis P."/>
            <person name="Goesmann A."/>
            <person name="Henrissat B."/>
            <person name="Duncan S.H."/>
            <person name="Flint H.J."/>
        </authorList>
    </citation>
    <scope>NUCLEOTIDE SEQUENCE</scope>
    <source>
        <strain evidence="1">JCM 10664</strain>
    </source>
</reference>
<keyword evidence="4" id="KW-1185">Reference proteome</keyword>
<accession>A0A917K0B8</accession>
<reference evidence="2 3" key="2">
    <citation type="journal article" date="2014" name="Int. J. Syst. Evol. Microbiol.">
        <title>Complete genome sequence of Corynebacterium casei LMG S-19264T (=DSM 44701T), isolated from a smear-ripened cheese.</title>
        <authorList>
            <consortium name="US DOE Joint Genome Institute (JGI-PGF)"/>
            <person name="Walter F."/>
            <person name="Albersmeier A."/>
            <person name="Kalinowski J."/>
            <person name="Ruckert C."/>
        </authorList>
    </citation>
    <scope>NUCLEOTIDE SEQUENCE [LARGE SCALE GENOMIC DNA]</scope>
    <source>
        <strain evidence="2 3">CGMCC 4.7206</strain>
    </source>
</reference>
<evidence type="ECO:0000313" key="1">
    <source>
        <dbReference type="EMBL" id="GAA0514902.1"/>
    </source>
</evidence>
<proteinExistence type="predicted"/>
<dbReference type="AlphaFoldDB" id="A0A917K0B8"/>
<evidence type="ECO:0000313" key="3">
    <source>
        <dbReference type="Proteomes" id="UP000597989"/>
    </source>
</evidence>
<dbReference type="Proteomes" id="UP000597989">
    <property type="component" value="Unassembled WGS sequence"/>
</dbReference>
<reference evidence="1" key="5">
    <citation type="submission" date="2023-12" db="EMBL/GenBank/DDBJ databases">
        <authorList>
            <person name="Sun Q."/>
            <person name="Inoue M."/>
        </authorList>
    </citation>
    <scope>NUCLEOTIDE SEQUENCE</scope>
    <source>
        <strain evidence="1">JCM 10664</strain>
    </source>
</reference>
<organism evidence="2 3">
    <name type="scientific">Saccharopolyspora thermophila</name>
    <dbReference type="NCBI Taxonomy" id="89367"/>
    <lineage>
        <taxon>Bacteria</taxon>
        <taxon>Bacillati</taxon>
        <taxon>Actinomycetota</taxon>
        <taxon>Actinomycetes</taxon>
        <taxon>Pseudonocardiales</taxon>
        <taxon>Pseudonocardiaceae</taxon>
        <taxon>Saccharopolyspora</taxon>
    </lineage>
</organism>
<reference evidence="2" key="4">
    <citation type="submission" date="2020-09" db="EMBL/GenBank/DDBJ databases">
        <authorList>
            <person name="Sun Q."/>
            <person name="Zhou Y."/>
        </authorList>
    </citation>
    <scope>NUCLEOTIDE SEQUENCE</scope>
    <source>
        <strain evidence="2">CGMCC 4.7206</strain>
    </source>
</reference>
<protein>
    <submittedName>
        <fullName evidence="2">Uncharacterized protein</fullName>
    </submittedName>
</protein>
<sequence>MAVVFPGAVSRIPAMTATEQTTAPSPKAVAAAKAFVGAHGGSARAVVENLGRAGARVVLIGEDGLFGDVVVPDVTAGAALVEAVAGLTAHEWDGDTVAAMKIGAAHRRKMAGPRAR</sequence>
<dbReference type="EMBL" id="BAAAHC010000006">
    <property type="protein sequence ID" value="GAA0514902.1"/>
    <property type="molecule type" value="Genomic_DNA"/>
</dbReference>
<evidence type="ECO:0000313" key="2">
    <source>
        <dbReference type="EMBL" id="GGI95527.1"/>
    </source>
</evidence>
<dbReference type="EMBL" id="BMMT01000013">
    <property type="protein sequence ID" value="GGI95527.1"/>
    <property type="molecule type" value="Genomic_DNA"/>
</dbReference>
<dbReference type="Proteomes" id="UP001500220">
    <property type="component" value="Unassembled WGS sequence"/>
</dbReference>
<gene>
    <name evidence="1" type="ORF">GCM10009545_16290</name>
    <name evidence="2" type="ORF">GCM10011581_35810</name>
</gene>
<name>A0A917K0B8_9PSEU</name>
<comment type="caution">
    <text evidence="2">The sequence shown here is derived from an EMBL/GenBank/DDBJ whole genome shotgun (WGS) entry which is preliminary data.</text>
</comment>
<evidence type="ECO:0000313" key="4">
    <source>
        <dbReference type="Proteomes" id="UP001500220"/>
    </source>
</evidence>
<reference evidence="4" key="3">
    <citation type="journal article" date="2019" name="Int. J. Syst. Evol. Microbiol.">
        <title>The Global Catalogue of Microorganisms (GCM) 10K type strain sequencing project: providing services to taxonomists for standard genome sequencing and annotation.</title>
        <authorList>
            <consortium name="The Broad Institute Genomics Platform"/>
            <consortium name="The Broad Institute Genome Sequencing Center for Infectious Disease"/>
            <person name="Wu L."/>
            <person name="Ma J."/>
        </authorList>
    </citation>
    <scope>NUCLEOTIDE SEQUENCE [LARGE SCALE GENOMIC DNA]</scope>
    <source>
        <strain evidence="4">JCM 10664</strain>
    </source>
</reference>